<sequence length="266" mass="28639">MFLQWILCSGAKDEVNERCGGVGRAQDGGRRTRWQSLMRGSAIGEEGAEIQQPDEVGLGALYHTPCPCPVSSVSWPKNWSLTLASMSSHASSTIDIDPSPINPTDATTPAALFVLFVGHTHTRIGEPSRTNKQQRLVASALLSSKPGSLSVGFVQLQLRVKAGTSQDREGILAVTDRAIELCVAAQPRHGEANKAVVQALSNAIGIPKSRFRFVSGIKSRDKVVAIGDIQGDGPEYTETILRLLREASHRTLLPSSLSSSHPLRRQ</sequence>
<dbReference type="PANTHER" id="PTHR13420">
    <property type="entry name" value="UPF0235 PROTEIN C15ORF40"/>
    <property type="match status" value="1"/>
</dbReference>
<dbReference type="PANTHER" id="PTHR13420:SF7">
    <property type="entry name" value="UPF0235 PROTEIN C15ORF40"/>
    <property type="match status" value="1"/>
</dbReference>
<comment type="similarity">
    <text evidence="1">Belongs to the UPF0235 family.</text>
</comment>
<accession>A0A9P8MFZ8</accession>
<dbReference type="HAMAP" id="MF_00634">
    <property type="entry name" value="UPF0235"/>
    <property type="match status" value="1"/>
</dbReference>
<proteinExistence type="inferred from homology"/>
<dbReference type="AlphaFoldDB" id="A0A9P8MFZ8"/>
<evidence type="ECO:0000256" key="1">
    <source>
        <dbReference type="ARBA" id="ARBA00010364"/>
    </source>
</evidence>
<gene>
    <name evidence="2" type="ORF">MHUMG1_03334</name>
</gene>
<protein>
    <recommendedName>
        <fullName evidence="4">DUF167 domain protein</fullName>
    </recommendedName>
</protein>
<dbReference type="SUPFAM" id="SSF69786">
    <property type="entry name" value="YggU-like"/>
    <property type="match status" value="1"/>
</dbReference>
<dbReference type="Proteomes" id="UP000764110">
    <property type="component" value="Unassembled WGS sequence"/>
</dbReference>
<dbReference type="GO" id="GO:0005737">
    <property type="term" value="C:cytoplasm"/>
    <property type="evidence" value="ECO:0007669"/>
    <property type="project" value="TreeGrafter"/>
</dbReference>
<dbReference type="SMART" id="SM01152">
    <property type="entry name" value="DUF167"/>
    <property type="match status" value="1"/>
</dbReference>
<dbReference type="Pfam" id="PF02594">
    <property type="entry name" value="DUF167"/>
    <property type="match status" value="1"/>
</dbReference>
<dbReference type="NCBIfam" id="TIGR00251">
    <property type="entry name" value="DUF167 family protein"/>
    <property type="match status" value="1"/>
</dbReference>
<dbReference type="InterPro" id="IPR036591">
    <property type="entry name" value="YggU-like_sf"/>
</dbReference>
<dbReference type="EMBL" id="JACEFI010000004">
    <property type="protein sequence ID" value="KAH0599217.1"/>
    <property type="molecule type" value="Genomic_DNA"/>
</dbReference>
<name>A0A9P8MFZ8_9HYPO</name>
<evidence type="ECO:0000313" key="2">
    <source>
        <dbReference type="EMBL" id="KAH0599217.1"/>
    </source>
</evidence>
<dbReference type="Gene3D" id="3.30.1200.10">
    <property type="entry name" value="YggU-like"/>
    <property type="match status" value="1"/>
</dbReference>
<keyword evidence="3" id="KW-1185">Reference proteome</keyword>
<dbReference type="InterPro" id="IPR003746">
    <property type="entry name" value="DUF167"/>
</dbReference>
<reference evidence="2 3" key="1">
    <citation type="submission" date="2020-07" db="EMBL/GenBank/DDBJ databases">
        <title>Metarhizium humberi genome.</title>
        <authorList>
            <person name="Lysoe E."/>
        </authorList>
    </citation>
    <scope>NUCLEOTIDE SEQUENCE [LARGE SCALE GENOMIC DNA]</scope>
    <source>
        <strain evidence="2 3">ESALQ1638</strain>
    </source>
</reference>
<comment type="caution">
    <text evidence="2">The sequence shown here is derived from an EMBL/GenBank/DDBJ whole genome shotgun (WGS) entry which is preliminary data.</text>
</comment>
<evidence type="ECO:0000313" key="3">
    <source>
        <dbReference type="Proteomes" id="UP000764110"/>
    </source>
</evidence>
<organism evidence="2 3">
    <name type="scientific">Metarhizium humberi</name>
    <dbReference type="NCBI Taxonomy" id="2596975"/>
    <lineage>
        <taxon>Eukaryota</taxon>
        <taxon>Fungi</taxon>
        <taxon>Dikarya</taxon>
        <taxon>Ascomycota</taxon>
        <taxon>Pezizomycotina</taxon>
        <taxon>Sordariomycetes</taxon>
        <taxon>Hypocreomycetidae</taxon>
        <taxon>Hypocreales</taxon>
        <taxon>Clavicipitaceae</taxon>
        <taxon>Metarhizium</taxon>
    </lineage>
</organism>
<evidence type="ECO:0008006" key="4">
    <source>
        <dbReference type="Google" id="ProtNLM"/>
    </source>
</evidence>